<protein>
    <submittedName>
        <fullName evidence="3">Phosphatase PAP2 family protein</fullName>
    </submittedName>
</protein>
<dbReference type="Pfam" id="PF01569">
    <property type="entry name" value="PAP2"/>
    <property type="match status" value="1"/>
</dbReference>
<dbReference type="Gene3D" id="1.20.144.10">
    <property type="entry name" value="Phosphatidic acid phosphatase type 2/haloperoxidase"/>
    <property type="match status" value="2"/>
</dbReference>
<gene>
    <name evidence="3" type="ORF">BUZ01_06250</name>
</gene>
<dbReference type="Proteomes" id="UP000283576">
    <property type="component" value="Unassembled WGS sequence"/>
</dbReference>
<evidence type="ECO:0000313" key="3">
    <source>
        <dbReference type="EMBL" id="RIL43214.1"/>
    </source>
</evidence>
<dbReference type="RefSeq" id="WP_107526528.1">
    <property type="nucleotide sequence ID" value="NZ_JAIBNU010000002.1"/>
</dbReference>
<keyword evidence="1" id="KW-0472">Membrane</keyword>
<dbReference type="InterPro" id="IPR036938">
    <property type="entry name" value="PAP2/HPO_sf"/>
</dbReference>
<dbReference type="AlphaFoldDB" id="A0A2T4SXB1"/>
<dbReference type="SMART" id="SM00014">
    <property type="entry name" value="acidPPc"/>
    <property type="match status" value="1"/>
</dbReference>
<feature type="transmembrane region" description="Helical" evidence="1">
    <location>
        <begin position="114"/>
        <end position="134"/>
    </location>
</feature>
<feature type="transmembrane region" description="Helical" evidence="1">
    <location>
        <begin position="7"/>
        <end position="25"/>
    </location>
</feature>
<feature type="transmembrane region" description="Helical" evidence="1">
    <location>
        <begin position="81"/>
        <end position="102"/>
    </location>
</feature>
<name>A0A2T4SXB1_STAGA</name>
<evidence type="ECO:0000313" key="4">
    <source>
        <dbReference type="Proteomes" id="UP000283576"/>
    </source>
</evidence>
<feature type="transmembrane region" description="Helical" evidence="1">
    <location>
        <begin position="139"/>
        <end position="160"/>
    </location>
</feature>
<dbReference type="InterPro" id="IPR000326">
    <property type="entry name" value="PAP2/HPO"/>
</dbReference>
<keyword evidence="1" id="KW-1133">Transmembrane helix</keyword>
<proteinExistence type="predicted"/>
<organism evidence="3 4">
    <name type="scientific">Staphylococcus gallinarum</name>
    <dbReference type="NCBI Taxonomy" id="1293"/>
    <lineage>
        <taxon>Bacteria</taxon>
        <taxon>Bacillati</taxon>
        <taxon>Bacillota</taxon>
        <taxon>Bacilli</taxon>
        <taxon>Bacillales</taxon>
        <taxon>Staphylococcaceae</taxon>
        <taxon>Staphylococcus</taxon>
    </lineage>
</organism>
<keyword evidence="1" id="KW-0812">Transmembrane</keyword>
<reference evidence="3 4" key="1">
    <citation type="journal article" date="2016" name="Front. Microbiol.">
        <title>Comprehensive Phylogenetic Analysis of Bovine Non-aureus Staphylococci Species Based on Whole-Genome Sequencing.</title>
        <authorList>
            <person name="Naushad S."/>
            <person name="Barkema H.W."/>
            <person name="Luby C."/>
            <person name="Condas L.A."/>
            <person name="Nobrega D.B."/>
            <person name="Carson D.A."/>
            <person name="De Buck J."/>
        </authorList>
    </citation>
    <scope>NUCLEOTIDE SEQUENCE [LARGE SCALE GENOMIC DNA]</scope>
    <source>
        <strain evidence="3 4">SNUC 1388</strain>
    </source>
</reference>
<dbReference type="SUPFAM" id="SSF48317">
    <property type="entry name" value="Acid phosphatase/Vanadium-dependent haloperoxidase"/>
    <property type="match status" value="1"/>
</dbReference>
<feature type="domain" description="Phosphatidic acid phosphatase type 2/haloperoxidase" evidence="2">
    <location>
        <begin position="81"/>
        <end position="181"/>
    </location>
</feature>
<dbReference type="PANTHER" id="PTHR14969">
    <property type="entry name" value="SPHINGOSINE-1-PHOSPHATE PHOSPHOHYDROLASE"/>
    <property type="match status" value="1"/>
</dbReference>
<dbReference type="PANTHER" id="PTHR14969:SF13">
    <property type="entry name" value="AT30094P"/>
    <property type="match status" value="1"/>
</dbReference>
<accession>A0A2T4SXB1</accession>
<comment type="caution">
    <text evidence="3">The sequence shown here is derived from an EMBL/GenBank/DDBJ whole genome shotgun (WGS) entry which is preliminary data.</text>
</comment>
<dbReference type="EMBL" id="QXRZ01000003">
    <property type="protein sequence ID" value="RIL43214.1"/>
    <property type="molecule type" value="Genomic_DNA"/>
</dbReference>
<sequence>MQNYWKILPPSLCLLVLMICIHLNLTNNLDGFVYRWLHHTFTSDVVERYLHIISDVFSPLNCLILILLILAVLFFVNKFKFWWYGFWCFCVLLIGTFLKNIIQRPRPSVSIDGYSFPSMHVLSVCLLVTLVLLLKRNSILYVIGTVLIISIMISRIYLQAHYFTDTIGSLFVLWAMIQALQIARQSDERFNQSFLNKSAQAHNIY</sequence>
<feature type="transmembrane region" description="Helical" evidence="1">
    <location>
        <begin position="56"/>
        <end position="76"/>
    </location>
</feature>
<evidence type="ECO:0000256" key="1">
    <source>
        <dbReference type="SAM" id="Phobius"/>
    </source>
</evidence>
<evidence type="ECO:0000259" key="2">
    <source>
        <dbReference type="SMART" id="SM00014"/>
    </source>
</evidence>